<gene>
    <name evidence="1" type="ORF">GCM10010191_10330</name>
</gene>
<dbReference type="RefSeq" id="WP_344587292.1">
    <property type="nucleotide sequence ID" value="NZ_BAAARW010000003.1"/>
</dbReference>
<accession>A0ABN3IGZ7</accession>
<dbReference type="Proteomes" id="UP001501231">
    <property type="component" value="Unassembled WGS sequence"/>
</dbReference>
<evidence type="ECO:0000313" key="2">
    <source>
        <dbReference type="Proteomes" id="UP001501231"/>
    </source>
</evidence>
<dbReference type="EMBL" id="BAAARW010000003">
    <property type="protein sequence ID" value="GAA2404533.1"/>
    <property type="molecule type" value="Genomic_DNA"/>
</dbReference>
<organism evidence="1 2">
    <name type="scientific">Actinomadura vinacea</name>
    <dbReference type="NCBI Taxonomy" id="115336"/>
    <lineage>
        <taxon>Bacteria</taxon>
        <taxon>Bacillati</taxon>
        <taxon>Actinomycetota</taxon>
        <taxon>Actinomycetes</taxon>
        <taxon>Streptosporangiales</taxon>
        <taxon>Thermomonosporaceae</taxon>
        <taxon>Actinomadura</taxon>
    </lineage>
</organism>
<name>A0ABN3IGZ7_9ACTN</name>
<reference evidence="1 2" key="1">
    <citation type="journal article" date="2019" name="Int. J. Syst. Evol. Microbiol.">
        <title>The Global Catalogue of Microorganisms (GCM) 10K type strain sequencing project: providing services to taxonomists for standard genome sequencing and annotation.</title>
        <authorList>
            <consortium name="The Broad Institute Genomics Platform"/>
            <consortium name="The Broad Institute Genome Sequencing Center for Infectious Disease"/>
            <person name="Wu L."/>
            <person name="Ma J."/>
        </authorList>
    </citation>
    <scope>NUCLEOTIDE SEQUENCE [LARGE SCALE GENOMIC DNA]</scope>
    <source>
        <strain evidence="1 2">JCM 3325</strain>
    </source>
</reference>
<protein>
    <submittedName>
        <fullName evidence="1">Uncharacterized protein</fullName>
    </submittedName>
</protein>
<keyword evidence="2" id="KW-1185">Reference proteome</keyword>
<proteinExistence type="predicted"/>
<sequence>MTVPAPMDISGADERARHVAYLLKAVVRELTGGWGVWCSDSGVLYATRDKTLTKEQLKANLSQTIHGESPLALVERLREEMHLEAGRKVQAPVGL</sequence>
<evidence type="ECO:0000313" key="1">
    <source>
        <dbReference type="EMBL" id="GAA2404533.1"/>
    </source>
</evidence>
<comment type="caution">
    <text evidence="1">The sequence shown here is derived from an EMBL/GenBank/DDBJ whole genome shotgun (WGS) entry which is preliminary data.</text>
</comment>